<evidence type="ECO:0000256" key="2">
    <source>
        <dbReference type="ARBA" id="ARBA00022670"/>
    </source>
</evidence>
<dbReference type="InterPro" id="IPR050131">
    <property type="entry name" value="Peptidase_S8_subtilisin-like"/>
</dbReference>
<proteinExistence type="inferred from homology"/>
<dbReference type="InterPro" id="IPR017310">
    <property type="entry name" value="Pept_S8A_subtilisin_clostridia"/>
</dbReference>
<dbReference type="PROSITE" id="PS00136">
    <property type="entry name" value="SUBTILASE_ASP"/>
    <property type="match status" value="1"/>
</dbReference>
<dbReference type="InterPro" id="IPR041365">
    <property type="entry name" value="CspB_prodomain"/>
</dbReference>
<dbReference type="PROSITE" id="PS00137">
    <property type="entry name" value="SUBTILASE_HIS"/>
    <property type="match status" value="1"/>
</dbReference>
<dbReference type="InterPro" id="IPR022398">
    <property type="entry name" value="Peptidase_S8_His-AS"/>
</dbReference>
<dbReference type="PANTHER" id="PTHR43806">
    <property type="entry name" value="PEPTIDASE S8"/>
    <property type="match status" value="1"/>
</dbReference>
<evidence type="ECO:0000313" key="10">
    <source>
        <dbReference type="Proteomes" id="UP000647491"/>
    </source>
</evidence>
<dbReference type="Gene3D" id="2.60.120.1290">
    <property type="match status" value="1"/>
</dbReference>
<dbReference type="Pfam" id="PF00082">
    <property type="entry name" value="Peptidase_S8"/>
    <property type="match status" value="2"/>
</dbReference>
<protein>
    <submittedName>
        <fullName evidence="9">S8 family peptidase</fullName>
    </submittedName>
</protein>
<dbReference type="InterPro" id="IPR000209">
    <property type="entry name" value="Peptidase_S8/S53_dom"/>
</dbReference>
<evidence type="ECO:0000256" key="1">
    <source>
        <dbReference type="ARBA" id="ARBA00011073"/>
    </source>
</evidence>
<dbReference type="EMBL" id="JACRTJ010000006">
    <property type="protein sequence ID" value="MBC8598189.1"/>
    <property type="molecule type" value="Genomic_DNA"/>
</dbReference>
<dbReference type="InterPro" id="IPR036852">
    <property type="entry name" value="Peptidase_S8/S53_dom_sf"/>
</dbReference>
<dbReference type="InterPro" id="IPR015500">
    <property type="entry name" value="Peptidase_S8_subtilisin-rel"/>
</dbReference>
<dbReference type="SUPFAM" id="SSF52743">
    <property type="entry name" value="Subtilisin-like"/>
    <property type="match status" value="1"/>
</dbReference>
<reference evidence="9 10" key="1">
    <citation type="submission" date="2020-08" db="EMBL/GenBank/DDBJ databases">
        <title>Genome public.</title>
        <authorList>
            <person name="Liu C."/>
            <person name="Sun Q."/>
        </authorList>
    </citation>
    <scope>NUCLEOTIDE SEQUENCE [LARGE SCALE GENOMIC DNA]</scope>
    <source>
        <strain evidence="9 10">BX10</strain>
    </source>
</reference>
<keyword evidence="4 5" id="KW-0720">Serine protease</keyword>
<feature type="domain" description="Peptidase S8/S53" evidence="7">
    <location>
        <begin position="450"/>
        <end position="572"/>
    </location>
</feature>
<dbReference type="PANTHER" id="PTHR43806:SF11">
    <property type="entry name" value="CEREVISIN-RELATED"/>
    <property type="match status" value="1"/>
</dbReference>
<evidence type="ECO:0000256" key="4">
    <source>
        <dbReference type="ARBA" id="ARBA00022825"/>
    </source>
</evidence>
<dbReference type="InterPro" id="IPR034045">
    <property type="entry name" value="Pep_S8_CspA-like"/>
</dbReference>
<evidence type="ECO:0000256" key="3">
    <source>
        <dbReference type="ARBA" id="ARBA00022801"/>
    </source>
</evidence>
<keyword evidence="3 5" id="KW-0378">Hydrolase</keyword>
<keyword evidence="2 5" id="KW-0645">Protease</keyword>
<feature type="active site" description="Charge relay system" evidence="5">
    <location>
        <position position="516"/>
    </location>
</feature>
<dbReference type="PROSITE" id="PS00138">
    <property type="entry name" value="SUBTILASE_SER"/>
    <property type="match status" value="1"/>
</dbReference>
<feature type="domain" description="Csp protease B prodomain" evidence="8">
    <location>
        <begin position="4"/>
        <end position="94"/>
    </location>
</feature>
<dbReference type="CDD" id="cd07478">
    <property type="entry name" value="Peptidases_S8_CspA-like"/>
    <property type="match status" value="1"/>
</dbReference>
<keyword evidence="10" id="KW-1185">Reference proteome</keyword>
<dbReference type="PRINTS" id="PR00723">
    <property type="entry name" value="SUBTILISIN"/>
</dbReference>
<evidence type="ECO:0000313" key="9">
    <source>
        <dbReference type="EMBL" id="MBC8598189.1"/>
    </source>
</evidence>
<evidence type="ECO:0000259" key="8">
    <source>
        <dbReference type="Pfam" id="PF18425"/>
    </source>
</evidence>
<dbReference type="PIRSF" id="PIRSF037894">
    <property type="entry name" value="Subtilisin_rel_CspABC"/>
    <property type="match status" value="1"/>
</dbReference>
<comment type="similarity">
    <text evidence="1 5 6">Belongs to the peptidase S8 family.</text>
</comment>
<evidence type="ECO:0000259" key="7">
    <source>
        <dbReference type="Pfam" id="PF00082"/>
    </source>
</evidence>
<dbReference type="Pfam" id="PF18425">
    <property type="entry name" value="CspB_prodomain"/>
    <property type="match status" value="1"/>
</dbReference>
<feature type="active site" description="Charge relay system" evidence="5">
    <location>
        <position position="130"/>
    </location>
</feature>
<dbReference type="InterPro" id="IPR023828">
    <property type="entry name" value="Peptidase_S8_Ser-AS"/>
</dbReference>
<organism evidence="9 10">
    <name type="scientific">Enterocloster hominis</name>
    <name type="common">ex Liu et al. 2021</name>
    <dbReference type="NCBI Taxonomy" id="2763663"/>
    <lineage>
        <taxon>Bacteria</taxon>
        <taxon>Bacillati</taxon>
        <taxon>Bacillota</taxon>
        <taxon>Clostridia</taxon>
        <taxon>Lachnospirales</taxon>
        <taxon>Lachnospiraceae</taxon>
        <taxon>Enterocloster</taxon>
    </lineage>
</organism>
<name>A0ABR7NPZ6_9FIRM</name>
<dbReference type="Gene3D" id="3.30.70.2980">
    <property type="match status" value="1"/>
</dbReference>
<comment type="caution">
    <text evidence="9">The sequence shown here is derived from an EMBL/GenBank/DDBJ whole genome shotgun (WGS) entry which is preliminary data.</text>
</comment>
<evidence type="ECO:0000256" key="5">
    <source>
        <dbReference type="PROSITE-ProRule" id="PRU01240"/>
    </source>
</evidence>
<dbReference type="RefSeq" id="WP_262426903.1">
    <property type="nucleotide sequence ID" value="NZ_JACRTJ010000006.1"/>
</dbReference>
<dbReference type="InterPro" id="IPR023827">
    <property type="entry name" value="Peptidase_S8_Asp-AS"/>
</dbReference>
<dbReference type="Proteomes" id="UP000647491">
    <property type="component" value="Unassembled WGS sequence"/>
</dbReference>
<accession>A0ABR7NPZ6</accession>
<evidence type="ECO:0000256" key="6">
    <source>
        <dbReference type="RuleBase" id="RU003355"/>
    </source>
</evidence>
<sequence length="582" mass="62432">MKDQKAENLLNLALSVPEEERKQTGELDVGYDRETRTWELIVKYSGDLAGIVREQFPEAELKELSGGFGILTVPEEEVPGILGLKEIEYAEKPKRLFFAINQAKAASCLTLVQQGPKGLTGRGVLVGILDSGIDYFHGDFRHEDGTSRILFLNDQVTGDVYTKEEIDEALVTGSREAARALVPSADPGGHGTAVAGIAAGNGRESGGRYRGVAYESDLVVVRLGTPDPDGFPRTTQVMEGLDFLVKKSMELARPMAVNVSFGNSYGSHDGTGLLERFMDSLALMGRTVFVVGMGNEGDTGGHTSGRLSAGPGGPLDGSEARIQLSVAPYEAGFGLQLWKSYEDAFEITLSNPGKTVTERISSRLGPYEIDMGGARVLLYYGEPGPFSLAQEIYFDFLPPGNGEAGRYVESGIWEITLKAAETVDGRYDLWLPSGGVLNRSTRFLRPAPETTLTIPSTAMRPVSVGAYDDTSMTYAPFSGRGDTRQYGIQKPDLAAPGVGIVAARSGGGYAPVTGTSFAAPFVTGAAALLMEWGIVRGNDPYLYGDKVKAYLRKGAKKLPGEQSYPNPRVGYGALCVRESLPF</sequence>
<feature type="domain" description="Peptidase S8/S53" evidence="7">
    <location>
        <begin position="121"/>
        <end position="297"/>
    </location>
</feature>
<feature type="active site" description="Charge relay system" evidence="5">
    <location>
        <position position="190"/>
    </location>
</feature>
<dbReference type="Gene3D" id="3.40.50.200">
    <property type="entry name" value="Peptidase S8/S53 domain"/>
    <property type="match status" value="1"/>
</dbReference>
<gene>
    <name evidence="9" type="ORF">H8708_02940</name>
</gene>
<dbReference type="PROSITE" id="PS51892">
    <property type="entry name" value="SUBTILASE"/>
    <property type="match status" value="1"/>
</dbReference>